<dbReference type="Proteomes" id="UP000054485">
    <property type="component" value="Unassembled WGS sequence"/>
</dbReference>
<gene>
    <name evidence="1" type="ORF">CY34DRAFT_27002</name>
</gene>
<dbReference type="InParanoid" id="A0A0D0A614"/>
<dbReference type="PANTHER" id="PTHR33096">
    <property type="entry name" value="CXC2 DOMAIN-CONTAINING PROTEIN"/>
    <property type="match status" value="1"/>
</dbReference>
<evidence type="ECO:0008006" key="3">
    <source>
        <dbReference type="Google" id="ProtNLM"/>
    </source>
</evidence>
<evidence type="ECO:0000313" key="2">
    <source>
        <dbReference type="Proteomes" id="UP000054485"/>
    </source>
</evidence>
<dbReference type="STRING" id="930992.A0A0D0A614"/>
<sequence>MTCGLFACAPVTPSLAVDIRVLELVKNLFVRMTPNSTVWCDALEIFLNERGYKLNTKDSLRRWFSNVYHWYTVLTIMASDYLTTFISKSRRAGAEATTDTPQLLSQPSAYLSSRCPLCFSGNDWWQHCDPTTTMQDPPNHMPTVFIPEREVNLMEDHDRMRIPVSVLDGCSESFVAADEKREKASTRFFADTGLMALLCQHDRKQYYSLALVKQLFEHLPPDMLVGLLYDIGCQLERSCWKWGFLDDSILSRISFGISVFHAYGHQWPCQIVYHPRKCAGFGLSDGEGCECLWSALKHLIPVLRVSGYHQRLFVLDVQVRYLALKSLDASGQWLARKWMICQRKKQVALDGRRDLGSDEDILREEWAAQIAHQTKPIAHKSKHKAAEAIVGVLALEKTLESHQNTVQQLEHQLISNNVVETLGWRRAALGVSEYADLQKLKKNVYLQRLRQQKFELEKLEWSYRNTVNELNVRNHTEASIKWREPTILKIVSTYNSLCDQLHVLIHRRKAPANAIPPIPISRDGIFQLDVDDDIWQDGIHLLLDLDRCLEEEDRLRCEHCVMQECMITEWTALQEAQEVTNFDVAWHLEKHAAQLSLMCFEWQSRVHPIPSAWEMPDSWGPSSTDIAHAGHSLYHAKTVQPANADLGELSEDESNNDDIDEEGVDDELMVAIEEVAYANEYRIVESDSEGDLEYWDEVHVPSSPTLY</sequence>
<keyword evidence="2" id="KW-1185">Reference proteome</keyword>
<dbReference type="Pfam" id="PF18758">
    <property type="entry name" value="KDZ"/>
    <property type="match status" value="1"/>
</dbReference>
<dbReference type="AlphaFoldDB" id="A0A0D0A614"/>
<dbReference type="EMBL" id="KN835892">
    <property type="protein sequence ID" value="KIK33669.1"/>
    <property type="molecule type" value="Genomic_DNA"/>
</dbReference>
<dbReference type="HOGENOM" id="CLU_004552_10_1_1"/>
<proteinExistence type="predicted"/>
<dbReference type="InterPro" id="IPR040521">
    <property type="entry name" value="KDZ"/>
</dbReference>
<reference evidence="1 2" key="1">
    <citation type="submission" date="2014-04" db="EMBL/GenBank/DDBJ databases">
        <authorList>
            <consortium name="DOE Joint Genome Institute"/>
            <person name="Kuo A."/>
            <person name="Ruytinx J."/>
            <person name="Rineau F."/>
            <person name="Colpaert J."/>
            <person name="Kohler A."/>
            <person name="Nagy L.G."/>
            <person name="Floudas D."/>
            <person name="Copeland A."/>
            <person name="Barry K.W."/>
            <person name="Cichocki N."/>
            <person name="Veneault-Fourrey C."/>
            <person name="LaButti K."/>
            <person name="Lindquist E.A."/>
            <person name="Lipzen A."/>
            <person name="Lundell T."/>
            <person name="Morin E."/>
            <person name="Murat C."/>
            <person name="Sun H."/>
            <person name="Tunlid A."/>
            <person name="Henrissat B."/>
            <person name="Grigoriev I.V."/>
            <person name="Hibbett D.S."/>
            <person name="Martin F."/>
            <person name="Nordberg H.P."/>
            <person name="Cantor M.N."/>
            <person name="Hua S.X."/>
        </authorList>
    </citation>
    <scope>NUCLEOTIDE SEQUENCE [LARGE SCALE GENOMIC DNA]</scope>
    <source>
        <strain evidence="1 2">UH-Slu-Lm8-n1</strain>
    </source>
</reference>
<evidence type="ECO:0000313" key="1">
    <source>
        <dbReference type="EMBL" id="KIK33669.1"/>
    </source>
</evidence>
<dbReference type="OrthoDB" id="3237105at2759"/>
<name>A0A0D0A614_9AGAM</name>
<reference evidence="2" key="2">
    <citation type="submission" date="2015-01" db="EMBL/GenBank/DDBJ databases">
        <title>Evolutionary Origins and Diversification of the Mycorrhizal Mutualists.</title>
        <authorList>
            <consortium name="DOE Joint Genome Institute"/>
            <consortium name="Mycorrhizal Genomics Consortium"/>
            <person name="Kohler A."/>
            <person name="Kuo A."/>
            <person name="Nagy L.G."/>
            <person name="Floudas D."/>
            <person name="Copeland A."/>
            <person name="Barry K.W."/>
            <person name="Cichocki N."/>
            <person name="Veneault-Fourrey C."/>
            <person name="LaButti K."/>
            <person name="Lindquist E.A."/>
            <person name="Lipzen A."/>
            <person name="Lundell T."/>
            <person name="Morin E."/>
            <person name="Murat C."/>
            <person name="Riley R."/>
            <person name="Ohm R."/>
            <person name="Sun H."/>
            <person name="Tunlid A."/>
            <person name="Henrissat B."/>
            <person name="Grigoriev I.V."/>
            <person name="Hibbett D.S."/>
            <person name="Martin F."/>
        </authorList>
    </citation>
    <scope>NUCLEOTIDE SEQUENCE [LARGE SCALE GENOMIC DNA]</scope>
    <source>
        <strain evidence="2">UH-Slu-Lm8-n1</strain>
    </source>
</reference>
<dbReference type="PANTHER" id="PTHR33096:SF1">
    <property type="entry name" value="CXC1-LIKE CYSTEINE CLUSTER ASSOCIATED WITH KDZ TRANSPOSASES DOMAIN-CONTAINING PROTEIN"/>
    <property type="match status" value="1"/>
</dbReference>
<protein>
    <recommendedName>
        <fullName evidence="3">CxC1-like cysteine cluster associated with KDZ transposases domain-containing protein</fullName>
    </recommendedName>
</protein>
<organism evidence="1 2">
    <name type="scientific">Suillus luteus UH-Slu-Lm8-n1</name>
    <dbReference type="NCBI Taxonomy" id="930992"/>
    <lineage>
        <taxon>Eukaryota</taxon>
        <taxon>Fungi</taxon>
        <taxon>Dikarya</taxon>
        <taxon>Basidiomycota</taxon>
        <taxon>Agaricomycotina</taxon>
        <taxon>Agaricomycetes</taxon>
        <taxon>Agaricomycetidae</taxon>
        <taxon>Boletales</taxon>
        <taxon>Suillineae</taxon>
        <taxon>Suillaceae</taxon>
        <taxon>Suillus</taxon>
    </lineage>
</organism>
<accession>A0A0D0A614</accession>